<name>A0A0S7BR68_9CHLR</name>
<reference evidence="2" key="1">
    <citation type="journal article" date="2015" name="Genome Announc.">
        <title>Draft Genome Sequence of Anaerolineae Strain TC1, a Novel Isolate from a Methanogenic Wastewater Treatment System.</title>
        <authorList>
            <person name="Matsuura N."/>
            <person name="Tourlousse D.M."/>
            <person name="Sun L."/>
            <person name="Toyonaga M."/>
            <person name="Kuroda K."/>
            <person name="Ohashi A."/>
            <person name="Cruz R."/>
            <person name="Yamaguchi T."/>
            <person name="Sekiguchi Y."/>
        </authorList>
    </citation>
    <scope>NUCLEOTIDE SEQUENCE [LARGE SCALE GENOMIC DNA]</scope>
    <source>
        <strain evidence="2">TC1</strain>
    </source>
</reference>
<dbReference type="Proteomes" id="UP000053370">
    <property type="component" value="Unassembled WGS sequence"/>
</dbReference>
<dbReference type="InterPro" id="IPR001173">
    <property type="entry name" value="Glyco_trans_2-like"/>
</dbReference>
<dbReference type="PANTHER" id="PTHR22916">
    <property type="entry name" value="GLYCOSYLTRANSFERASE"/>
    <property type="match status" value="1"/>
</dbReference>
<accession>A0A0S7BR68</accession>
<dbReference type="CDD" id="cd06433">
    <property type="entry name" value="GT_2_WfgS_like"/>
    <property type="match status" value="1"/>
</dbReference>
<sequence length="331" mass="37846">MIRPTISIVTPSFQQSAYLETAIRSVLYQDYPASEYYVIDGASSDGSVEIIRKYENRLSGWISEKDRGQADAINNGFSRCSGDIFGWINSDDFYLSNTFSAVADFFASHPDTDLVYGDVLSLDGGGKLLNVMSFADYDMNDLMTFRIISQPAVFFRRTAWEKAGGLDLDYHYLLDHHLWLRIASRGKIAYAHSLWSAARFYAEAKNRAHAADFGREALRLVEWMENDPLLRQTYQRNQRRIRGGAAWLDANYLSNGGMAWKAVSRYWNAFCSYPERVLEDRRRLALTLLMAVAPKKAAAIFEKKSINRLAKMKSFQKILEDELIRLSLSRD</sequence>
<dbReference type="STRING" id="1678840.ATC1_13258"/>
<protein>
    <submittedName>
        <fullName evidence="2">Glycosyltransferase</fullName>
    </submittedName>
</protein>
<feature type="domain" description="Glycosyltransferase 2-like" evidence="1">
    <location>
        <begin position="7"/>
        <end position="117"/>
    </location>
</feature>
<dbReference type="AlphaFoldDB" id="A0A0S7BR68"/>
<organism evidence="2">
    <name type="scientific">Flexilinea flocculi</name>
    <dbReference type="NCBI Taxonomy" id="1678840"/>
    <lineage>
        <taxon>Bacteria</taxon>
        <taxon>Bacillati</taxon>
        <taxon>Chloroflexota</taxon>
        <taxon>Anaerolineae</taxon>
        <taxon>Anaerolineales</taxon>
        <taxon>Anaerolineaceae</taxon>
        <taxon>Flexilinea</taxon>
    </lineage>
</organism>
<dbReference type="InterPro" id="IPR029044">
    <property type="entry name" value="Nucleotide-diphossugar_trans"/>
</dbReference>
<dbReference type="GO" id="GO:0016740">
    <property type="term" value="F:transferase activity"/>
    <property type="evidence" value="ECO:0007669"/>
    <property type="project" value="UniProtKB-KW"/>
</dbReference>
<evidence type="ECO:0000313" key="2">
    <source>
        <dbReference type="EMBL" id="GAP40290.1"/>
    </source>
</evidence>
<dbReference type="OrthoDB" id="396512at2"/>
<dbReference type="Gene3D" id="3.90.550.10">
    <property type="entry name" value="Spore Coat Polysaccharide Biosynthesis Protein SpsA, Chain A"/>
    <property type="match status" value="1"/>
</dbReference>
<gene>
    <name evidence="2" type="ORF">ATC1_13258</name>
</gene>
<keyword evidence="2" id="KW-0808">Transferase</keyword>
<dbReference type="RefSeq" id="WP_062279449.1">
    <property type="nucleotide sequence ID" value="NZ_DF968181.1"/>
</dbReference>
<dbReference type="SUPFAM" id="SSF53448">
    <property type="entry name" value="Nucleotide-diphospho-sugar transferases"/>
    <property type="match status" value="1"/>
</dbReference>
<dbReference type="EMBL" id="DF968181">
    <property type="protein sequence ID" value="GAP40290.1"/>
    <property type="molecule type" value="Genomic_DNA"/>
</dbReference>
<dbReference type="Pfam" id="PF00535">
    <property type="entry name" value="Glycos_transf_2"/>
    <property type="match status" value="1"/>
</dbReference>
<keyword evidence="3" id="KW-1185">Reference proteome</keyword>
<evidence type="ECO:0000313" key="3">
    <source>
        <dbReference type="Proteomes" id="UP000053370"/>
    </source>
</evidence>
<proteinExistence type="predicted"/>
<dbReference type="PANTHER" id="PTHR22916:SF65">
    <property type="entry name" value="SLR1065 PROTEIN"/>
    <property type="match status" value="1"/>
</dbReference>
<evidence type="ECO:0000259" key="1">
    <source>
        <dbReference type="Pfam" id="PF00535"/>
    </source>
</evidence>